<dbReference type="AlphaFoldDB" id="A0A6M1S423"/>
<evidence type="ECO:0000313" key="6">
    <source>
        <dbReference type="Proteomes" id="UP000477849"/>
    </source>
</evidence>
<dbReference type="Gene3D" id="1.10.10.10">
    <property type="entry name" value="Winged helix-like DNA-binding domain superfamily/Winged helix DNA-binding domain"/>
    <property type="match status" value="1"/>
</dbReference>
<gene>
    <name evidence="5" type="ORF">G6N76_19255</name>
</gene>
<name>A0A6M1S423_9HYPH</name>
<dbReference type="EMBL" id="JAAKZH010000007">
    <property type="protein sequence ID" value="NGO65815.1"/>
    <property type="molecule type" value="Genomic_DNA"/>
</dbReference>
<dbReference type="SUPFAM" id="SSF75516">
    <property type="entry name" value="Pheromone-binding domain of LuxR-like quorum-sensing transcription factors"/>
    <property type="match status" value="1"/>
</dbReference>
<dbReference type="InterPro" id="IPR005143">
    <property type="entry name" value="TF_LuxR_autoind-bd_dom"/>
</dbReference>
<dbReference type="InterPro" id="IPR036693">
    <property type="entry name" value="TF_LuxR_autoind-bd_dom_sf"/>
</dbReference>
<keyword evidence="6" id="KW-1185">Reference proteome</keyword>
<protein>
    <submittedName>
        <fullName evidence="5">GAF domain-containing protein</fullName>
    </submittedName>
</protein>
<dbReference type="Proteomes" id="UP000477849">
    <property type="component" value="Unassembled WGS sequence"/>
</dbReference>
<accession>A0A6M1S423</accession>
<comment type="caution">
    <text evidence="5">The sequence shown here is derived from an EMBL/GenBank/DDBJ whole genome shotgun (WGS) entry which is preliminary data.</text>
</comment>
<dbReference type="InterPro" id="IPR036388">
    <property type="entry name" value="WH-like_DNA-bd_sf"/>
</dbReference>
<evidence type="ECO:0000259" key="4">
    <source>
        <dbReference type="PROSITE" id="PS50043"/>
    </source>
</evidence>
<organism evidence="5 6">
    <name type="scientific">Rhizobium daejeonense</name>
    <dbReference type="NCBI Taxonomy" id="240521"/>
    <lineage>
        <taxon>Bacteria</taxon>
        <taxon>Pseudomonadati</taxon>
        <taxon>Pseudomonadota</taxon>
        <taxon>Alphaproteobacteria</taxon>
        <taxon>Hyphomicrobiales</taxon>
        <taxon>Rhizobiaceae</taxon>
        <taxon>Rhizobium/Agrobacterium group</taxon>
        <taxon>Rhizobium</taxon>
    </lineage>
</organism>
<evidence type="ECO:0000256" key="3">
    <source>
        <dbReference type="ARBA" id="ARBA00023163"/>
    </source>
</evidence>
<sequence length="241" mass="27136">MKLRAFSATSLEDLPDLQSVPQHRRLTKNPLIERLRMAVPHDFIAISGLDVDDFRFGQRLCFDTNLPPAFIETYIIEELGRIDPFRDAALKTEGTIIESEVYTRSAPPQRLAYLASSFGIHNRTLFPITRNGVTYGAITLTRTEPFETDEIAFMEMVADTIHAAVTKPLRQRFVAQHMKLTPGELICLTNASFGLTSDEIAKTTGYQPDTVNSYIKSAIKKLGAENRSHAIAEAIRRRLIR</sequence>
<keyword evidence="3" id="KW-0804">Transcription</keyword>
<dbReference type="GO" id="GO:0006355">
    <property type="term" value="P:regulation of DNA-templated transcription"/>
    <property type="evidence" value="ECO:0007669"/>
    <property type="project" value="InterPro"/>
</dbReference>
<proteinExistence type="predicted"/>
<evidence type="ECO:0000313" key="5">
    <source>
        <dbReference type="EMBL" id="NGO65815.1"/>
    </source>
</evidence>
<keyword evidence="2" id="KW-0238">DNA-binding</keyword>
<dbReference type="Gene3D" id="3.30.450.80">
    <property type="entry name" value="Transcription factor LuxR-like, autoinducer-binding domain"/>
    <property type="match status" value="1"/>
</dbReference>
<dbReference type="PROSITE" id="PS50043">
    <property type="entry name" value="HTH_LUXR_2"/>
    <property type="match status" value="1"/>
</dbReference>
<dbReference type="SMART" id="SM00421">
    <property type="entry name" value="HTH_LUXR"/>
    <property type="match status" value="1"/>
</dbReference>
<dbReference type="InterPro" id="IPR016032">
    <property type="entry name" value="Sig_transdc_resp-reg_C-effctor"/>
</dbReference>
<dbReference type="Pfam" id="PF03472">
    <property type="entry name" value="Autoind_bind"/>
    <property type="match status" value="1"/>
</dbReference>
<evidence type="ECO:0000256" key="2">
    <source>
        <dbReference type="ARBA" id="ARBA00023125"/>
    </source>
</evidence>
<dbReference type="InterPro" id="IPR000792">
    <property type="entry name" value="Tscrpt_reg_LuxR_C"/>
</dbReference>
<dbReference type="Pfam" id="PF00196">
    <property type="entry name" value="GerE"/>
    <property type="match status" value="1"/>
</dbReference>
<dbReference type="PROSITE" id="PS00622">
    <property type="entry name" value="HTH_LUXR_1"/>
    <property type="match status" value="1"/>
</dbReference>
<dbReference type="GO" id="GO:0003677">
    <property type="term" value="F:DNA binding"/>
    <property type="evidence" value="ECO:0007669"/>
    <property type="project" value="UniProtKB-KW"/>
</dbReference>
<keyword evidence="1" id="KW-0805">Transcription regulation</keyword>
<reference evidence="5 6" key="1">
    <citation type="submission" date="2020-02" db="EMBL/GenBank/DDBJ databases">
        <title>Genome sequence of the type strain CCBAU10050 of Rhizobium daejeonense.</title>
        <authorList>
            <person name="Gao J."/>
            <person name="Sun J."/>
        </authorList>
    </citation>
    <scope>NUCLEOTIDE SEQUENCE [LARGE SCALE GENOMIC DNA]</scope>
    <source>
        <strain evidence="5 6">CCBAU10050</strain>
    </source>
</reference>
<evidence type="ECO:0000256" key="1">
    <source>
        <dbReference type="ARBA" id="ARBA00023015"/>
    </source>
</evidence>
<dbReference type="CDD" id="cd06170">
    <property type="entry name" value="LuxR_C_like"/>
    <property type="match status" value="1"/>
</dbReference>
<feature type="domain" description="HTH luxR-type" evidence="4">
    <location>
        <begin position="172"/>
        <end position="238"/>
    </location>
</feature>
<dbReference type="SUPFAM" id="SSF46894">
    <property type="entry name" value="C-terminal effector domain of the bipartite response regulators"/>
    <property type="match status" value="1"/>
</dbReference>